<dbReference type="EMBL" id="FN806773">
    <property type="protein sequence ID" value="CBL55951.1"/>
    <property type="molecule type" value="Genomic_DNA"/>
</dbReference>
<evidence type="ECO:0000313" key="1">
    <source>
        <dbReference type="EMBL" id="CBL55951.1"/>
    </source>
</evidence>
<dbReference type="Proteomes" id="UP000000936">
    <property type="component" value="Chromosome"/>
</dbReference>
<keyword evidence="2" id="KW-1185">Reference proteome</keyword>
<protein>
    <submittedName>
        <fullName evidence="1">Uncharacterized protein</fullName>
    </submittedName>
</protein>
<evidence type="ECO:0000313" key="2">
    <source>
        <dbReference type="Proteomes" id="UP000000936"/>
    </source>
</evidence>
<name>D7GIM9_PROFC</name>
<proteinExistence type="predicted"/>
<dbReference type="STRING" id="754252.PFREUD_04160"/>
<dbReference type="AlphaFoldDB" id="D7GIM9"/>
<reference evidence="1 2" key="1">
    <citation type="journal article" date="2010" name="PLoS ONE">
        <title>The complete genome of Propionibacterium freudenreichii CIRM-BIA1, a hardy actinobacterium with food and probiotic applications.</title>
        <authorList>
            <person name="Falentin H."/>
            <person name="Deutsch S.M."/>
            <person name="Jan G."/>
            <person name="Loux V."/>
            <person name="Thierry A."/>
            <person name="Parayre S."/>
            <person name="Maillard M.B."/>
            <person name="Dherbecourt J."/>
            <person name="Cousin F.J."/>
            <person name="Jardin J."/>
            <person name="Siguier P."/>
            <person name="Couloux A."/>
            <person name="Barbe V."/>
            <person name="Vacherie B."/>
            <person name="Wincker P."/>
            <person name="Gibrat J.F."/>
            <person name="Gaillardin C."/>
            <person name="Lortal S."/>
        </authorList>
    </citation>
    <scope>NUCLEOTIDE SEQUENCE [LARGE SCALE GENOMIC DNA]</scope>
    <source>
        <strain evidence="2">ATCC 9614 / DSM 4902 / CIP 103027 / NCIMB 8099 / CIRM-BIA1</strain>
    </source>
</reference>
<dbReference type="KEGG" id="pfr:PFREUD_04160"/>
<dbReference type="RefSeq" id="WP_013160343.1">
    <property type="nucleotide sequence ID" value="NC_014215.1"/>
</dbReference>
<dbReference type="HOGENOM" id="CLU_3046799_0_0_11"/>
<gene>
    <name evidence="1" type="ordered locus">PFREUD_04160</name>
</gene>
<sequence>MNEIEQVMGATVTDIVEILVRAGGSMVALVEELEAGHAGPWVRYVAARLGGGAA</sequence>
<organism evidence="1 2">
    <name type="scientific">Propionibacterium freudenreichii subsp. shermanii (strain ATCC 9614 / DSM 4902 / CIP 103027 / NCIMB 8099 / CIRM-BIA1)</name>
    <dbReference type="NCBI Taxonomy" id="754252"/>
    <lineage>
        <taxon>Bacteria</taxon>
        <taxon>Bacillati</taxon>
        <taxon>Actinomycetota</taxon>
        <taxon>Actinomycetes</taxon>
        <taxon>Propionibacteriales</taxon>
        <taxon>Propionibacteriaceae</taxon>
        <taxon>Propionibacterium</taxon>
    </lineage>
</organism>
<accession>D7GIM9</accession>